<accession>A0A8H9K5P7</accession>
<dbReference type="EMBL" id="DACRBY010000001">
    <property type="protein sequence ID" value="HAS8538313.1"/>
    <property type="molecule type" value="Genomic_DNA"/>
</dbReference>
<comment type="caution">
    <text evidence="1">The sequence shown here is derived from an EMBL/GenBank/DDBJ whole genome shotgun (WGS) entry which is preliminary data.</text>
</comment>
<sequence length="144" mass="16063">MKIFGPQHTLLEGITAVEFSDGSIKYARGKVTASTDPKKLDLLDHNRIPVPAQRLARYLNIVAAKLTQMNEFQKLAFVEEVEESLNLASDPDYPEKVSSQDIIDAIDKLPPAARSALKEIELKHPPELAAPKPELVRPKVTIRR</sequence>
<reference evidence="1" key="2">
    <citation type="submission" date="2019-01" db="EMBL/GenBank/DDBJ databases">
        <authorList>
            <consortium name="NCBI Pathogen Detection Project"/>
        </authorList>
    </citation>
    <scope>NUCLEOTIDE SEQUENCE</scope>
    <source>
        <strain evidence="1">BCW_3452</strain>
    </source>
</reference>
<evidence type="ECO:0000313" key="1">
    <source>
        <dbReference type="EMBL" id="HAS8538313.1"/>
    </source>
</evidence>
<reference evidence="1" key="1">
    <citation type="journal article" date="2018" name="Genome Biol.">
        <title>SKESA: strategic k-mer extension for scrupulous assemblies.</title>
        <authorList>
            <person name="Souvorov A."/>
            <person name="Agarwala R."/>
            <person name="Lipman D.J."/>
        </authorList>
    </citation>
    <scope>NUCLEOTIDE SEQUENCE</scope>
    <source>
        <strain evidence="1">BCW_3452</strain>
    </source>
</reference>
<protein>
    <submittedName>
        <fullName evidence="1">Uncharacterized protein</fullName>
    </submittedName>
</protein>
<organism evidence="1">
    <name type="scientific">Vibrio vulnificus</name>
    <dbReference type="NCBI Taxonomy" id="672"/>
    <lineage>
        <taxon>Bacteria</taxon>
        <taxon>Pseudomonadati</taxon>
        <taxon>Pseudomonadota</taxon>
        <taxon>Gammaproteobacteria</taxon>
        <taxon>Vibrionales</taxon>
        <taxon>Vibrionaceae</taxon>
        <taxon>Vibrio</taxon>
    </lineage>
</organism>
<dbReference type="Proteomes" id="UP000863257">
    <property type="component" value="Unassembled WGS sequence"/>
</dbReference>
<proteinExistence type="predicted"/>
<dbReference type="AlphaFoldDB" id="A0A8H9K5P7"/>
<gene>
    <name evidence="1" type="ORF">I7730_00675</name>
</gene>
<name>A0A8H9K5P7_VIBVL</name>